<evidence type="ECO:0000313" key="1">
    <source>
        <dbReference type="EMBL" id="GAO15124.1"/>
    </source>
</evidence>
<accession>A0A1B5KX13</accession>
<evidence type="ECO:0000313" key="2">
    <source>
        <dbReference type="Proteomes" id="UP000054053"/>
    </source>
</evidence>
<name>A0A1B5KX13_USTVR</name>
<proteinExistence type="predicted"/>
<reference evidence="2" key="1">
    <citation type="journal article" date="2016" name="Genome Announc.">
        <title>Genome sequence of Ustilaginoidea virens IPU010, a rice pathogenic fungus causing false smut.</title>
        <authorList>
            <person name="Kumagai T."/>
            <person name="Ishii T."/>
            <person name="Terai G."/>
            <person name="Umemura M."/>
            <person name="Machida M."/>
            <person name="Asai K."/>
        </authorList>
    </citation>
    <scope>NUCLEOTIDE SEQUENCE [LARGE SCALE GENOMIC DNA]</scope>
    <source>
        <strain evidence="2">IPU010</strain>
    </source>
</reference>
<dbReference type="AlphaFoldDB" id="A0A1B5KX13"/>
<comment type="caution">
    <text evidence="1">The sequence shown here is derived from an EMBL/GenBank/DDBJ whole genome shotgun (WGS) entry which is preliminary data.</text>
</comment>
<dbReference type="Proteomes" id="UP000054053">
    <property type="component" value="Unassembled WGS sequence"/>
</dbReference>
<organism evidence="1 2">
    <name type="scientific">Ustilaginoidea virens</name>
    <name type="common">Rice false smut fungus</name>
    <name type="synonym">Villosiclava virens</name>
    <dbReference type="NCBI Taxonomy" id="1159556"/>
    <lineage>
        <taxon>Eukaryota</taxon>
        <taxon>Fungi</taxon>
        <taxon>Dikarya</taxon>
        <taxon>Ascomycota</taxon>
        <taxon>Pezizomycotina</taxon>
        <taxon>Sordariomycetes</taxon>
        <taxon>Hypocreomycetidae</taxon>
        <taxon>Hypocreales</taxon>
        <taxon>Clavicipitaceae</taxon>
        <taxon>Ustilaginoidea</taxon>
    </lineage>
</organism>
<dbReference type="EMBL" id="BBTG02000012">
    <property type="protein sequence ID" value="GAO15124.1"/>
    <property type="molecule type" value="Genomic_DNA"/>
</dbReference>
<protein>
    <submittedName>
        <fullName evidence="1">Uncharacterized protein</fullName>
    </submittedName>
</protein>
<gene>
    <name evidence="1" type="ORF">UVI_02029760</name>
</gene>
<sequence>MLVKLDLPWSGVGMRMTLDARSASARQGKARQGKAEGAFWHVRRLFPALFVGLFVDGREV</sequence>